<reference evidence="10 11" key="1">
    <citation type="journal article" date="2023" name="Res Sq">
        <title>Genomic and morphological characterization of Knufia obscura isolated from the Mars 2020 spacecraft assembly facility.</title>
        <authorList>
            <person name="Chander A.M."/>
            <person name="Teixeira M.M."/>
            <person name="Singh N.K."/>
            <person name="Williams M.P."/>
            <person name="Parker C.W."/>
            <person name="Leo P."/>
            <person name="Stajich J.E."/>
            <person name="Torok T."/>
            <person name="Tighe S."/>
            <person name="Mason C.E."/>
            <person name="Venkateswaran K."/>
        </authorList>
    </citation>
    <scope>NUCLEOTIDE SEQUENCE [LARGE SCALE GENOMIC DNA]</scope>
    <source>
        <strain evidence="10 11">CCFEE 5817</strain>
    </source>
</reference>
<keyword evidence="5" id="KW-0653">Protein transport</keyword>
<gene>
    <name evidence="10" type="ORF">PMZ80_007720</name>
</gene>
<accession>A0ABR0RI37</accession>
<evidence type="ECO:0000313" key="11">
    <source>
        <dbReference type="Proteomes" id="UP001334248"/>
    </source>
</evidence>
<dbReference type="InterPro" id="IPR007255">
    <property type="entry name" value="COG8"/>
</dbReference>
<dbReference type="RefSeq" id="XP_064728390.1">
    <property type="nucleotide sequence ID" value="XM_064876126.1"/>
</dbReference>
<evidence type="ECO:0000256" key="3">
    <source>
        <dbReference type="ARBA" id="ARBA00020983"/>
    </source>
</evidence>
<dbReference type="PANTHER" id="PTHR21311">
    <property type="entry name" value="CONSERVED OLIGOMERIC GOLGI COMPLEX COMPONENT 8"/>
    <property type="match status" value="1"/>
</dbReference>
<name>A0ABR0RI37_9EURO</name>
<evidence type="ECO:0000313" key="10">
    <source>
        <dbReference type="EMBL" id="KAK5940300.1"/>
    </source>
</evidence>
<dbReference type="GeneID" id="90001169"/>
<keyword evidence="11" id="KW-1185">Reference proteome</keyword>
<proteinExistence type="inferred from homology"/>
<evidence type="ECO:0000256" key="9">
    <source>
        <dbReference type="SAM" id="MobiDB-lite"/>
    </source>
</evidence>
<comment type="similarity">
    <text evidence="2">Belongs to the COG8 family.</text>
</comment>
<comment type="subcellular location">
    <subcellularLocation>
        <location evidence="1">Golgi apparatus membrane</location>
        <topology evidence="1">Peripheral membrane protein</topology>
    </subcellularLocation>
</comment>
<organism evidence="10 11">
    <name type="scientific">Knufia obscura</name>
    <dbReference type="NCBI Taxonomy" id="1635080"/>
    <lineage>
        <taxon>Eukaryota</taxon>
        <taxon>Fungi</taxon>
        <taxon>Dikarya</taxon>
        <taxon>Ascomycota</taxon>
        <taxon>Pezizomycotina</taxon>
        <taxon>Eurotiomycetes</taxon>
        <taxon>Chaetothyriomycetidae</taxon>
        <taxon>Chaetothyriales</taxon>
        <taxon>Trichomeriaceae</taxon>
        <taxon>Knufia</taxon>
    </lineage>
</organism>
<dbReference type="PANTHER" id="PTHR21311:SF0">
    <property type="entry name" value="CONSERVED OLIGOMERIC GOLGI COMPLEX SUBUNIT 8"/>
    <property type="match status" value="1"/>
</dbReference>
<evidence type="ECO:0000256" key="1">
    <source>
        <dbReference type="ARBA" id="ARBA00004395"/>
    </source>
</evidence>
<dbReference type="Pfam" id="PF04124">
    <property type="entry name" value="Dor1"/>
    <property type="match status" value="2"/>
</dbReference>
<evidence type="ECO:0000256" key="6">
    <source>
        <dbReference type="ARBA" id="ARBA00023034"/>
    </source>
</evidence>
<dbReference type="Proteomes" id="UP001334248">
    <property type="component" value="Unassembled WGS sequence"/>
</dbReference>
<protein>
    <recommendedName>
        <fullName evidence="3">Conserved oligomeric Golgi complex subunit 8</fullName>
    </recommendedName>
    <alternativeName>
        <fullName evidence="8">Component of oligomeric Golgi complex 8</fullName>
    </alternativeName>
</protein>
<dbReference type="EMBL" id="JAVHJV010000009">
    <property type="protein sequence ID" value="KAK5940300.1"/>
    <property type="molecule type" value="Genomic_DNA"/>
</dbReference>
<comment type="caution">
    <text evidence="10">The sequence shown here is derived from an EMBL/GenBank/DDBJ whole genome shotgun (WGS) entry which is preliminary data.</text>
</comment>
<evidence type="ECO:0000256" key="7">
    <source>
        <dbReference type="ARBA" id="ARBA00023136"/>
    </source>
</evidence>
<evidence type="ECO:0000256" key="8">
    <source>
        <dbReference type="ARBA" id="ARBA00031347"/>
    </source>
</evidence>
<keyword evidence="6" id="KW-0333">Golgi apparatus</keyword>
<sequence length="517" mass="55945">MADPLLELLLTENTNNQPNTTDTSSTSTLSKYLSRLLSLRPTDLTTTEPQSLTQSTQTNLLSLQALSSRSHRSTTISSDQLSTLQESIPTLTRTATDIKNSVPNLDESTSTFAATYSRARTTTAGNDESNANTALTHRKSSLLLSRQADKLSDILELPHLLSTAIASAAAAPSGSANYTAALDLHAHIRRLQILYPDSQLVADIQIKAEDAMKDMTVNLLGSLRGSNIRLASAIRTVGWLRRVVPELGGSTIVNVDSTSSMKTGTGHGHGMSTYGHATEEATEGSFGALFLAARLSTFLSMTEDALAPMRDLADQESEKRLQGQQSQNVGTGTGSGTGTTPQLQRRTSSHTPSSAMQGTQTERYLKRYIEIFREQSFATVQMFRNIFPQGTSSTTSEDEEVLRLPSALASFPLHLVGLLMETLQTYLPNITDAAARESLLVQVLYAANSLGRLGADFSMMISLLDLPSDGPVEEEGQVEPEWYRVIKKHKVQAARLDALASGQENAARRVSQDVAVR</sequence>
<feature type="region of interest" description="Disordered" evidence="9">
    <location>
        <begin position="312"/>
        <end position="359"/>
    </location>
</feature>
<evidence type="ECO:0000256" key="5">
    <source>
        <dbReference type="ARBA" id="ARBA00022927"/>
    </source>
</evidence>
<evidence type="ECO:0000256" key="2">
    <source>
        <dbReference type="ARBA" id="ARBA00006419"/>
    </source>
</evidence>
<keyword evidence="7" id="KW-0472">Membrane</keyword>
<evidence type="ECO:0000256" key="4">
    <source>
        <dbReference type="ARBA" id="ARBA00022448"/>
    </source>
</evidence>
<feature type="compositionally biased region" description="Basic and acidic residues" evidence="9">
    <location>
        <begin position="312"/>
        <end position="321"/>
    </location>
</feature>
<keyword evidence="4" id="KW-0813">Transport</keyword>
<feature type="compositionally biased region" description="Polar residues" evidence="9">
    <location>
        <begin position="345"/>
        <end position="359"/>
    </location>
</feature>